<keyword evidence="2 12" id="KW-0547">Nucleotide-binding</keyword>
<evidence type="ECO:0000256" key="5">
    <source>
        <dbReference type="ARBA" id="ARBA00022840"/>
    </source>
</evidence>
<keyword evidence="7" id="KW-0413">Isomerase</keyword>
<dbReference type="EC" id="5.6.2.4" evidence="9"/>
<comment type="caution">
    <text evidence="14">The sequence shown here is derived from an EMBL/GenBank/DDBJ whole genome shotgun (WGS) entry which is preliminary data.</text>
</comment>
<dbReference type="GO" id="GO:0016787">
    <property type="term" value="F:hydrolase activity"/>
    <property type="evidence" value="ECO:0007669"/>
    <property type="project" value="UniProtKB-KW"/>
</dbReference>
<dbReference type="GO" id="GO:0004386">
    <property type="term" value="F:helicase activity"/>
    <property type="evidence" value="ECO:0007669"/>
    <property type="project" value="UniProtKB-KW"/>
</dbReference>
<keyword evidence="4 12" id="KW-0347">Helicase</keyword>
<comment type="similarity">
    <text evidence="1">Belongs to the helicase family. UvrD subfamily.</text>
</comment>
<evidence type="ECO:0000256" key="2">
    <source>
        <dbReference type="ARBA" id="ARBA00022741"/>
    </source>
</evidence>
<evidence type="ECO:0000256" key="8">
    <source>
        <dbReference type="ARBA" id="ARBA00034617"/>
    </source>
</evidence>
<dbReference type="PROSITE" id="PS51198">
    <property type="entry name" value="UVRD_HELICASE_ATP_BIND"/>
    <property type="match status" value="1"/>
</dbReference>
<dbReference type="PANTHER" id="PTHR11070:SF2">
    <property type="entry name" value="ATP-DEPENDENT DNA HELICASE SRS2"/>
    <property type="match status" value="1"/>
</dbReference>
<keyword evidence="6" id="KW-0238">DNA-binding</keyword>
<evidence type="ECO:0000256" key="10">
    <source>
        <dbReference type="ARBA" id="ARBA00034923"/>
    </source>
</evidence>
<gene>
    <name evidence="14" type="ORF">ABDJ38_08710</name>
</gene>
<dbReference type="EMBL" id="JBDLBR010000002">
    <property type="protein sequence ID" value="MEN7537253.1"/>
    <property type="molecule type" value="Genomic_DNA"/>
</dbReference>
<protein>
    <recommendedName>
        <fullName evidence="9">DNA 3'-5' helicase</fullName>
        <ecNumber evidence="9">5.6.2.4</ecNumber>
    </recommendedName>
    <alternativeName>
        <fullName evidence="10">DNA 3'-5' helicase II</fullName>
    </alternativeName>
</protein>
<keyword evidence="15" id="KW-1185">Reference proteome</keyword>
<dbReference type="SUPFAM" id="SSF52540">
    <property type="entry name" value="P-loop containing nucleoside triphosphate hydrolases"/>
    <property type="match status" value="1"/>
</dbReference>
<evidence type="ECO:0000259" key="13">
    <source>
        <dbReference type="PROSITE" id="PS51198"/>
    </source>
</evidence>
<feature type="domain" description="UvrD-like helicase ATP-binding" evidence="13">
    <location>
        <begin position="13"/>
        <end position="290"/>
    </location>
</feature>
<dbReference type="PANTHER" id="PTHR11070">
    <property type="entry name" value="UVRD / RECB / PCRA DNA HELICASE FAMILY MEMBER"/>
    <property type="match status" value="1"/>
</dbReference>
<comment type="catalytic activity">
    <reaction evidence="11">
        <text>ATP + H2O = ADP + phosphate + H(+)</text>
        <dbReference type="Rhea" id="RHEA:13065"/>
        <dbReference type="ChEBI" id="CHEBI:15377"/>
        <dbReference type="ChEBI" id="CHEBI:15378"/>
        <dbReference type="ChEBI" id="CHEBI:30616"/>
        <dbReference type="ChEBI" id="CHEBI:43474"/>
        <dbReference type="ChEBI" id="CHEBI:456216"/>
        <dbReference type="EC" id="5.6.2.4"/>
    </reaction>
</comment>
<dbReference type="InterPro" id="IPR014017">
    <property type="entry name" value="DNA_helicase_UvrD-like_C"/>
</dbReference>
<evidence type="ECO:0000256" key="9">
    <source>
        <dbReference type="ARBA" id="ARBA00034808"/>
    </source>
</evidence>
<accession>A0ABV0CWK1</accession>
<proteinExistence type="inferred from homology"/>
<dbReference type="RefSeq" id="WP_346784697.1">
    <property type="nucleotide sequence ID" value="NZ_JBDLBR010000002.1"/>
</dbReference>
<dbReference type="Pfam" id="PF00580">
    <property type="entry name" value="UvrD-helicase"/>
    <property type="match status" value="1"/>
</dbReference>
<dbReference type="Pfam" id="PF13361">
    <property type="entry name" value="UvrD_C"/>
    <property type="match status" value="1"/>
</dbReference>
<dbReference type="InterPro" id="IPR000212">
    <property type="entry name" value="DNA_helicase_UvrD/REP"/>
</dbReference>
<evidence type="ECO:0000313" key="15">
    <source>
        <dbReference type="Proteomes" id="UP001484535"/>
    </source>
</evidence>
<comment type="catalytic activity">
    <reaction evidence="8">
        <text>Couples ATP hydrolysis with the unwinding of duplex DNA by translocating in the 3'-5' direction.</text>
        <dbReference type="EC" id="5.6.2.4"/>
    </reaction>
</comment>
<evidence type="ECO:0000256" key="11">
    <source>
        <dbReference type="ARBA" id="ARBA00048988"/>
    </source>
</evidence>
<dbReference type="Gene3D" id="3.40.50.300">
    <property type="entry name" value="P-loop containing nucleotide triphosphate hydrolases"/>
    <property type="match status" value="2"/>
</dbReference>
<dbReference type="CDD" id="cd17932">
    <property type="entry name" value="DEXQc_UvrD"/>
    <property type="match status" value="1"/>
</dbReference>
<keyword evidence="3 12" id="KW-0378">Hydrolase</keyword>
<keyword evidence="5 12" id="KW-0067">ATP-binding</keyword>
<dbReference type="Proteomes" id="UP001484535">
    <property type="component" value="Unassembled WGS sequence"/>
</dbReference>
<reference evidence="14 15" key="1">
    <citation type="submission" date="2024-05" db="EMBL/GenBank/DDBJ databases">
        <authorList>
            <person name="Park S."/>
        </authorList>
    </citation>
    <scope>NUCLEOTIDE SEQUENCE [LARGE SCALE GENOMIC DNA]</scope>
    <source>
        <strain evidence="14 15">DGU5</strain>
    </source>
</reference>
<sequence length="594" mass="66511">MSDRALYLKAAEDLRPNDKQWQAYESGGHCVLLAGPGSGKTKTLTVKLARMLSEDVEDPRGFACITYNNECARELEMRLDGLGIAPGGRVFIGTVHSFSLTQILLPYAKVAGLGLPDDFQVATRRQTRAALENAHAKVIKGPENPQTWDFRLGQHRRRFLNRDVDAWKTVDPQLTRLVEAYEAELRQMGVIDFDDMPLLALRALATNAWLRKAIAAKYPILAVDEYQDLGRALHAMVMGLCFSAGIRLFAVGDVDQSIYGFTGANPELLKKLSERDDVETVRLGLNYRCGSQIVTASEYALGEARGYRAPDGAHEGTIYFHPCTGGYAAQARYLIEQLIPEIRARRPDLNVGEIAILYPAAFIGDEVATAAANNGYGVIRTDGNALYPRGSRLMRWLEQCAMWCCGGWRSGQPQVSRVIAEGARLFHELLATDDDRLEFQRDLIATLWDRRDDTLSLHDWLVSLRDEIIKPRIDRARSLADEFETLNTFINRFGPTGDVEDFPLGEFAGIGTGLDRINLSTLHSAKGREFDAVILFGMEEGRLPRNNASDGEIREARRLFYVGFTRARHEIHLMHGQHNPSRFVTEVQERLEGE</sequence>
<evidence type="ECO:0000256" key="3">
    <source>
        <dbReference type="ARBA" id="ARBA00022801"/>
    </source>
</evidence>
<dbReference type="Gene3D" id="1.10.486.10">
    <property type="entry name" value="PCRA, domain 4"/>
    <property type="match status" value="1"/>
</dbReference>
<feature type="binding site" evidence="12">
    <location>
        <begin position="34"/>
        <end position="41"/>
    </location>
    <ligand>
        <name>ATP</name>
        <dbReference type="ChEBI" id="CHEBI:30616"/>
    </ligand>
</feature>
<dbReference type="Gene3D" id="1.10.10.160">
    <property type="match status" value="1"/>
</dbReference>
<evidence type="ECO:0000256" key="4">
    <source>
        <dbReference type="ARBA" id="ARBA00022806"/>
    </source>
</evidence>
<evidence type="ECO:0000256" key="6">
    <source>
        <dbReference type="ARBA" id="ARBA00023125"/>
    </source>
</evidence>
<dbReference type="InterPro" id="IPR014016">
    <property type="entry name" value="UvrD-like_ATP-bd"/>
</dbReference>
<dbReference type="InterPro" id="IPR013986">
    <property type="entry name" value="DExx_box_DNA_helicase_dom_sf"/>
</dbReference>
<dbReference type="InterPro" id="IPR027417">
    <property type="entry name" value="P-loop_NTPase"/>
</dbReference>
<name>A0ABV0CWK1_9SPHN</name>
<evidence type="ECO:0000313" key="14">
    <source>
        <dbReference type="EMBL" id="MEN7537253.1"/>
    </source>
</evidence>
<organism evidence="14 15">
    <name type="scientific">Aurantiacibacter flavus</name>
    <dbReference type="NCBI Taxonomy" id="3145232"/>
    <lineage>
        <taxon>Bacteria</taxon>
        <taxon>Pseudomonadati</taxon>
        <taxon>Pseudomonadota</taxon>
        <taxon>Alphaproteobacteria</taxon>
        <taxon>Sphingomonadales</taxon>
        <taxon>Erythrobacteraceae</taxon>
        <taxon>Aurantiacibacter</taxon>
    </lineage>
</organism>
<evidence type="ECO:0000256" key="7">
    <source>
        <dbReference type="ARBA" id="ARBA00023235"/>
    </source>
</evidence>
<evidence type="ECO:0000256" key="1">
    <source>
        <dbReference type="ARBA" id="ARBA00009922"/>
    </source>
</evidence>
<evidence type="ECO:0000256" key="12">
    <source>
        <dbReference type="PROSITE-ProRule" id="PRU00560"/>
    </source>
</evidence>